<comment type="caution">
    <text evidence="7">The sequence shown here is derived from an EMBL/GenBank/DDBJ whole genome shotgun (WGS) entry which is preliminary data.</text>
</comment>
<dbReference type="PROSITE" id="PS51296">
    <property type="entry name" value="RIESKE"/>
    <property type="match status" value="1"/>
</dbReference>
<gene>
    <name evidence="7" type="ORF">OEZ49_00110</name>
</gene>
<reference evidence="7 8" key="1">
    <citation type="submission" date="2022-10" db="EMBL/GenBank/DDBJ databases">
        <title>Ruegeria sp. nov., isolated from ocean surface water.</title>
        <authorList>
            <person name="He W."/>
            <person name="Wang L."/>
            <person name="Zhang D.-F."/>
        </authorList>
    </citation>
    <scope>NUCLEOTIDE SEQUENCE [LARGE SCALE GENOMIC DNA]</scope>
    <source>
        <strain evidence="7 8">WL0004</strain>
    </source>
</reference>
<evidence type="ECO:0000313" key="8">
    <source>
        <dbReference type="Proteomes" id="UP001321014"/>
    </source>
</evidence>
<dbReference type="InterPro" id="IPR017941">
    <property type="entry name" value="Rieske_2Fe-2S"/>
</dbReference>
<keyword evidence="3" id="KW-0560">Oxidoreductase</keyword>
<keyword evidence="1" id="KW-0001">2Fe-2S</keyword>
<evidence type="ECO:0000256" key="5">
    <source>
        <dbReference type="ARBA" id="ARBA00023014"/>
    </source>
</evidence>
<feature type="domain" description="Rieske" evidence="6">
    <location>
        <begin position="55"/>
        <end position="150"/>
    </location>
</feature>
<keyword evidence="5" id="KW-0411">Iron-sulfur</keyword>
<dbReference type="CDD" id="cd03469">
    <property type="entry name" value="Rieske_RO_Alpha_N"/>
    <property type="match status" value="1"/>
</dbReference>
<organism evidence="7 8">
    <name type="scientific">Ruegeria marisflavi</name>
    <dbReference type="NCBI Taxonomy" id="2984152"/>
    <lineage>
        <taxon>Bacteria</taxon>
        <taxon>Pseudomonadati</taxon>
        <taxon>Pseudomonadota</taxon>
        <taxon>Alphaproteobacteria</taxon>
        <taxon>Rhodobacterales</taxon>
        <taxon>Roseobacteraceae</taxon>
        <taxon>Ruegeria</taxon>
    </lineage>
</organism>
<evidence type="ECO:0000313" key="7">
    <source>
        <dbReference type="EMBL" id="MCU9836154.1"/>
    </source>
</evidence>
<accession>A0ABT2WJU8</accession>
<dbReference type="InterPro" id="IPR001663">
    <property type="entry name" value="Rng_hydr_dOase-A"/>
</dbReference>
<sequence length="150" mass="16766">MDRQTELGLLGELLGLEGETSAFLAPTVTTFDVSIYEDPAHFARERRAILRAFPQIALHARELPEAGSFRVMDIAWLPVLLTRDREGEVHAMLNVCRHRGARLVDAAEGCKHSFSCPYHAWSYGSDGTLRGVPHQNLVSTSRQWACSGYR</sequence>
<keyword evidence="4" id="KW-0408">Iron</keyword>
<evidence type="ECO:0000256" key="3">
    <source>
        <dbReference type="ARBA" id="ARBA00023002"/>
    </source>
</evidence>
<evidence type="ECO:0000256" key="2">
    <source>
        <dbReference type="ARBA" id="ARBA00022723"/>
    </source>
</evidence>
<dbReference type="RefSeq" id="WP_263386423.1">
    <property type="nucleotide sequence ID" value="NZ_JAOVQN010000001.1"/>
</dbReference>
<keyword evidence="2" id="KW-0479">Metal-binding</keyword>
<dbReference type="EMBL" id="JAOVQN010000001">
    <property type="protein sequence ID" value="MCU9836154.1"/>
    <property type="molecule type" value="Genomic_DNA"/>
</dbReference>
<dbReference type="Gene3D" id="2.102.10.10">
    <property type="entry name" value="Rieske [2Fe-2S] iron-sulphur domain"/>
    <property type="match status" value="1"/>
</dbReference>
<protein>
    <submittedName>
        <fullName evidence="7">Rieske (2Fe-2S) protein</fullName>
    </submittedName>
</protein>
<dbReference type="PANTHER" id="PTHR43756">
    <property type="entry name" value="CHOLINE MONOOXYGENASE, CHLOROPLASTIC"/>
    <property type="match status" value="1"/>
</dbReference>
<dbReference type="InterPro" id="IPR036922">
    <property type="entry name" value="Rieske_2Fe-2S_sf"/>
</dbReference>
<dbReference type="PRINTS" id="PR00090">
    <property type="entry name" value="RNGDIOXGNASE"/>
</dbReference>
<dbReference type="Pfam" id="PF00355">
    <property type="entry name" value="Rieske"/>
    <property type="match status" value="1"/>
</dbReference>
<evidence type="ECO:0000256" key="4">
    <source>
        <dbReference type="ARBA" id="ARBA00023004"/>
    </source>
</evidence>
<evidence type="ECO:0000256" key="1">
    <source>
        <dbReference type="ARBA" id="ARBA00022714"/>
    </source>
</evidence>
<proteinExistence type="predicted"/>
<dbReference type="PANTHER" id="PTHR43756:SF5">
    <property type="entry name" value="CHOLINE MONOOXYGENASE, CHLOROPLASTIC"/>
    <property type="match status" value="1"/>
</dbReference>
<evidence type="ECO:0000259" key="6">
    <source>
        <dbReference type="PROSITE" id="PS51296"/>
    </source>
</evidence>
<dbReference type="Proteomes" id="UP001321014">
    <property type="component" value="Unassembled WGS sequence"/>
</dbReference>
<keyword evidence="8" id="KW-1185">Reference proteome</keyword>
<name>A0ABT2WJU8_9RHOB</name>
<dbReference type="SUPFAM" id="SSF50022">
    <property type="entry name" value="ISP domain"/>
    <property type="match status" value="1"/>
</dbReference>